<reference evidence="1" key="1">
    <citation type="submission" date="2017-05" db="UniProtKB">
        <authorList>
            <consortium name="EnsemblMetazoa"/>
        </authorList>
    </citation>
    <scope>IDENTIFICATION</scope>
</reference>
<evidence type="ECO:0000313" key="1">
    <source>
        <dbReference type="EnsemblMetazoa" id="Aqu2.1.04112_001"/>
    </source>
</evidence>
<dbReference type="OrthoDB" id="6142015at2759"/>
<organism evidence="1">
    <name type="scientific">Amphimedon queenslandica</name>
    <name type="common">Sponge</name>
    <dbReference type="NCBI Taxonomy" id="400682"/>
    <lineage>
        <taxon>Eukaryota</taxon>
        <taxon>Metazoa</taxon>
        <taxon>Porifera</taxon>
        <taxon>Demospongiae</taxon>
        <taxon>Heteroscleromorpha</taxon>
        <taxon>Haplosclerida</taxon>
        <taxon>Niphatidae</taxon>
        <taxon>Amphimedon</taxon>
    </lineage>
</organism>
<name>A0A1X7SPY8_AMPQE</name>
<accession>A0A1X7SPY8</accession>
<protein>
    <submittedName>
        <fullName evidence="1">Uncharacterized protein</fullName>
    </submittedName>
</protein>
<sequence>LSSLLVKANDLLKNHQEYLVKSLCNYDDGEWDFPLFPEAKMITPMLVQFVVMNSEGLKNDIFYYKKKQLEKCVTQESSVEDVYESLWVPLFDHCCTVADELKEETITLSSLSLLFGSTESADSEKTIERLLSAVEKCHAQCTKDIGLLADLSIENDIHKLATLIESEPLNMQWVKKLGKKITDWSNVQALSADADYLMEIIEVYDLNQSPIYRFSKQVTD</sequence>
<dbReference type="AlphaFoldDB" id="A0A1X7SPY8"/>
<proteinExistence type="predicted"/>
<dbReference type="InParanoid" id="A0A1X7SPY8"/>
<dbReference type="EnsemblMetazoa" id="Aqu2.1.04112_001">
    <property type="protein sequence ID" value="Aqu2.1.04112_001"/>
    <property type="gene ID" value="Aqu2.1.04112"/>
</dbReference>